<evidence type="ECO:0000256" key="12">
    <source>
        <dbReference type="ARBA" id="ARBA00023136"/>
    </source>
</evidence>
<dbReference type="SUPFAM" id="SSF48264">
    <property type="entry name" value="Cytochrome P450"/>
    <property type="match status" value="1"/>
</dbReference>
<evidence type="ECO:0000256" key="5">
    <source>
        <dbReference type="ARBA" id="ARBA00022617"/>
    </source>
</evidence>
<dbReference type="InterPro" id="IPR001128">
    <property type="entry name" value="Cyt_P450"/>
</dbReference>
<keyword evidence="8" id="KW-1133">Transmembrane helix</keyword>
<dbReference type="Proteomes" id="UP001150238">
    <property type="component" value="Unassembled WGS sequence"/>
</dbReference>
<comment type="pathway">
    <text evidence="3">Secondary metabolite biosynthesis.</text>
</comment>
<dbReference type="InterPro" id="IPR002401">
    <property type="entry name" value="Cyt_P450_E_grp-I"/>
</dbReference>
<evidence type="ECO:0000256" key="7">
    <source>
        <dbReference type="ARBA" id="ARBA00022723"/>
    </source>
</evidence>
<feature type="binding site" description="axial binding residue" evidence="14">
    <location>
        <position position="434"/>
    </location>
    <ligand>
        <name>heme</name>
        <dbReference type="ChEBI" id="CHEBI:30413"/>
    </ligand>
    <ligandPart>
        <name>Fe</name>
        <dbReference type="ChEBI" id="CHEBI:18248"/>
    </ligandPart>
</feature>
<dbReference type="PANTHER" id="PTHR46300:SF2">
    <property type="entry name" value="CYTOCHROME P450 MONOOXYGENASE ALNH-RELATED"/>
    <property type="match status" value="1"/>
</dbReference>
<evidence type="ECO:0000256" key="6">
    <source>
        <dbReference type="ARBA" id="ARBA00022692"/>
    </source>
</evidence>
<keyword evidence="6" id="KW-0812">Transmembrane</keyword>
<evidence type="ECO:0000256" key="3">
    <source>
        <dbReference type="ARBA" id="ARBA00005179"/>
    </source>
</evidence>
<dbReference type="PRINTS" id="PR00463">
    <property type="entry name" value="EP450I"/>
</dbReference>
<evidence type="ECO:0000256" key="1">
    <source>
        <dbReference type="ARBA" id="ARBA00001971"/>
    </source>
</evidence>
<keyword evidence="12" id="KW-0472">Membrane</keyword>
<sequence length="514" mass="58532">MWNTVVLSISIILVILRVFKILRLRSQLPPGPSGLPILGNLFQIPTSRPWLTFDKWTKHYGPIFYLNIAGQNTVVLGTPKAAADLLDRRANIYSDRPDYVVLNLITGGMHWAWTQADDLWKRQRRGAHEALSVQTAKEYFPYQETESVIMLDQMLTDPEHFLDHFQRASTSLTLSIIYGWPPLLDSAHPNVLQIDQMNRQILVAAAPSSFWVEFEYFKWMKHLPRWMCAWRRNAEKAFGYHSDVLEGLSADVQKRIDAGDESKSVVGKLLWDSQNLFEAAWNSASIYSAGSETTAGQLAWFMQAMILYPDAQRKAQEELDRVVGPDRLPSFDDYAHLPYIRATVKEILRWRGVAPLGLPHRLSRDDYYEGYLLPKDTICFVNLWSLHHDKEVYSDDAEHFNPGRYLDANGKLKSSIADTKDEGHYSYGFGKRICVGRHVANNSLFIHIAFLLWAFNITAQVDEYGKHVLPDSLQCTEGLTVRPTVFSCNITARNVDVAEIVAQAEADRGIGIKS</sequence>
<evidence type="ECO:0000256" key="14">
    <source>
        <dbReference type="PIRSR" id="PIRSR602401-1"/>
    </source>
</evidence>
<keyword evidence="13" id="KW-0325">Glycoprotein</keyword>
<reference evidence="15" key="2">
    <citation type="journal article" date="2023" name="Proc. Natl. Acad. Sci. U.S.A.">
        <title>A global phylogenomic analysis of the shiitake genus Lentinula.</title>
        <authorList>
            <person name="Sierra-Patev S."/>
            <person name="Min B."/>
            <person name="Naranjo-Ortiz M."/>
            <person name="Looney B."/>
            <person name="Konkel Z."/>
            <person name="Slot J.C."/>
            <person name="Sakamoto Y."/>
            <person name="Steenwyk J.L."/>
            <person name="Rokas A."/>
            <person name="Carro J."/>
            <person name="Camarero S."/>
            <person name="Ferreira P."/>
            <person name="Molpeceres G."/>
            <person name="Ruiz-Duenas F.J."/>
            <person name="Serrano A."/>
            <person name="Henrissat B."/>
            <person name="Drula E."/>
            <person name="Hughes K.W."/>
            <person name="Mata J.L."/>
            <person name="Ishikawa N.K."/>
            <person name="Vargas-Isla R."/>
            <person name="Ushijima S."/>
            <person name="Smith C.A."/>
            <person name="Donoghue J."/>
            <person name="Ahrendt S."/>
            <person name="Andreopoulos W."/>
            <person name="He G."/>
            <person name="LaButti K."/>
            <person name="Lipzen A."/>
            <person name="Ng V."/>
            <person name="Riley R."/>
            <person name="Sandor L."/>
            <person name="Barry K."/>
            <person name="Martinez A.T."/>
            <person name="Xiao Y."/>
            <person name="Gibbons J.G."/>
            <person name="Terashima K."/>
            <person name="Grigoriev I.V."/>
            <person name="Hibbett D."/>
        </authorList>
    </citation>
    <scope>NUCLEOTIDE SEQUENCE</scope>
    <source>
        <strain evidence="15">Sp2 HRB7682 ss15</strain>
    </source>
</reference>
<dbReference type="EMBL" id="JANVFS010000016">
    <property type="protein sequence ID" value="KAJ4479591.1"/>
    <property type="molecule type" value="Genomic_DNA"/>
</dbReference>
<evidence type="ECO:0000256" key="8">
    <source>
        <dbReference type="ARBA" id="ARBA00022989"/>
    </source>
</evidence>
<dbReference type="InterPro" id="IPR050364">
    <property type="entry name" value="Cytochrome_P450_fung"/>
</dbReference>
<reference evidence="15" key="1">
    <citation type="submission" date="2022-08" db="EMBL/GenBank/DDBJ databases">
        <authorList>
            <consortium name="DOE Joint Genome Institute"/>
            <person name="Min B."/>
            <person name="Riley R."/>
            <person name="Sierra-Patev S."/>
            <person name="Naranjo-Ortiz M."/>
            <person name="Looney B."/>
            <person name="Konkel Z."/>
            <person name="Slot J.C."/>
            <person name="Sakamoto Y."/>
            <person name="Steenwyk J.L."/>
            <person name="Rokas A."/>
            <person name="Carro J."/>
            <person name="Camarero S."/>
            <person name="Ferreira P."/>
            <person name="Molpeceres G."/>
            <person name="Ruiz-Duenas F.J."/>
            <person name="Serrano A."/>
            <person name="Henrissat B."/>
            <person name="Drula E."/>
            <person name="Hughes K.W."/>
            <person name="Mata J.L."/>
            <person name="Ishikawa N.K."/>
            <person name="Vargas-Isla R."/>
            <person name="Ushijima S."/>
            <person name="Smith C.A."/>
            <person name="Ahrendt S."/>
            <person name="Andreopoulos W."/>
            <person name="He G."/>
            <person name="Labutti K."/>
            <person name="Lipzen A."/>
            <person name="Ng V."/>
            <person name="Sandor L."/>
            <person name="Barry K."/>
            <person name="Martinez A.T."/>
            <person name="Xiao Y."/>
            <person name="Gibbons J.G."/>
            <person name="Terashima K."/>
            <person name="Hibbett D.S."/>
            <person name="Grigoriev I.V."/>
        </authorList>
    </citation>
    <scope>NUCLEOTIDE SEQUENCE</scope>
    <source>
        <strain evidence="15">Sp2 HRB7682 ss15</strain>
    </source>
</reference>
<evidence type="ECO:0000256" key="10">
    <source>
        <dbReference type="ARBA" id="ARBA00023004"/>
    </source>
</evidence>
<name>A0A9W9ADM7_9AGAR</name>
<comment type="subcellular location">
    <subcellularLocation>
        <location evidence="2">Membrane</location>
        <topology evidence="2">Single-pass membrane protein</topology>
    </subcellularLocation>
</comment>
<evidence type="ECO:0000256" key="9">
    <source>
        <dbReference type="ARBA" id="ARBA00023002"/>
    </source>
</evidence>
<comment type="caution">
    <text evidence="15">The sequence shown here is derived from an EMBL/GenBank/DDBJ whole genome shotgun (WGS) entry which is preliminary data.</text>
</comment>
<dbReference type="CDD" id="cd11065">
    <property type="entry name" value="CYP64-like"/>
    <property type="match status" value="1"/>
</dbReference>
<dbReference type="Gene3D" id="1.10.630.10">
    <property type="entry name" value="Cytochrome P450"/>
    <property type="match status" value="1"/>
</dbReference>
<gene>
    <name evidence="15" type="ORF">C8J55DRAFT_489255</name>
</gene>
<dbReference type="GO" id="GO:0004497">
    <property type="term" value="F:monooxygenase activity"/>
    <property type="evidence" value="ECO:0007669"/>
    <property type="project" value="UniProtKB-KW"/>
</dbReference>
<keyword evidence="11" id="KW-0503">Monooxygenase</keyword>
<proteinExistence type="inferred from homology"/>
<evidence type="ECO:0000313" key="16">
    <source>
        <dbReference type="Proteomes" id="UP001150238"/>
    </source>
</evidence>
<protein>
    <submittedName>
        <fullName evidence="15">Cytochrome P450</fullName>
    </submittedName>
</protein>
<dbReference type="AlphaFoldDB" id="A0A9W9ADM7"/>
<dbReference type="GO" id="GO:0020037">
    <property type="term" value="F:heme binding"/>
    <property type="evidence" value="ECO:0007669"/>
    <property type="project" value="InterPro"/>
</dbReference>
<keyword evidence="10 14" id="KW-0408">Iron</keyword>
<keyword evidence="7 14" id="KW-0479">Metal-binding</keyword>
<keyword evidence="9" id="KW-0560">Oxidoreductase</keyword>
<organism evidence="15 16">
    <name type="scientific">Lentinula lateritia</name>
    <dbReference type="NCBI Taxonomy" id="40482"/>
    <lineage>
        <taxon>Eukaryota</taxon>
        <taxon>Fungi</taxon>
        <taxon>Dikarya</taxon>
        <taxon>Basidiomycota</taxon>
        <taxon>Agaricomycotina</taxon>
        <taxon>Agaricomycetes</taxon>
        <taxon>Agaricomycetidae</taxon>
        <taxon>Agaricales</taxon>
        <taxon>Marasmiineae</taxon>
        <taxon>Omphalotaceae</taxon>
        <taxon>Lentinula</taxon>
    </lineage>
</organism>
<comment type="cofactor">
    <cofactor evidence="1 14">
        <name>heme</name>
        <dbReference type="ChEBI" id="CHEBI:30413"/>
    </cofactor>
</comment>
<dbReference type="Pfam" id="PF00067">
    <property type="entry name" value="p450"/>
    <property type="match status" value="1"/>
</dbReference>
<dbReference type="PANTHER" id="PTHR46300">
    <property type="entry name" value="P450, PUTATIVE (EUROFUNG)-RELATED-RELATED"/>
    <property type="match status" value="1"/>
</dbReference>
<dbReference type="GO" id="GO:0005506">
    <property type="term" value="F:iron ion binding"/>
    <property type="evidence" value="ECO:0007669"/>
    <property type="project" value="InterPro"/>
</dbReference>
<accession>A0A9W9ADM7</accession>
<evidence type="ECO:0000256" key="13">
    <source>
        <dbReference type="ARBA" id="ARBA00023180"/>
    </source>
</evidence>
<dbReference type="GO" id="GO:0016705">
    <property type="term" value="F:oxidoreductase activity, acting on paired donors, with incorporation or reduction of molecular oxygen"/>
    <property type="evidence" value="ECO:0007669"/>
    <property type="project" value="InterPro"/>
</dbReference>
<evidence type="ECO:0000256" key="4">
    <source>
        <dbReference type="ARBA" id="ARBA00010617"/>
    </source>
</evidence>
<evidence type="ECO:0000256" key="2">
    <source>
        <dbReference type="ARBA" id="ARBA00004167"/>
    </source>
</evidence>
<dbReference type="GO" id="GO:0016020">
    <property type="term" value="C:membrane"/>
    <property type="evidence" value="ECO:0007669"/>
    <property type="project" value="UniProtKB-SubCell"/>
</dbReference>
<evidence type="ECO:0000313" key="15">
    <source>
        <dbReference type="EMBL" id="KAJ4479591.1"/>
    </source>
</evidence>
<dbReference type="PRINTS" id="PR00385">
    <property type="entry name" value="P450"/>
</dbReference>
<dbReference type="InterPro" id="IPR036396">
    <property type="entry name" value="Cyt_P450_sf"/>
</dbReference>
<evidence type="ECO:0000256" key="11">
    <source>
        <dbReference type="ARBA" id="ARBA00023033"/>
    </source>
</evidence>
<keyword evidence="5 14" id="KW-0349">Heme</keyword>
<comment type="similarity">
    <text evidence="4">Belongs to the cytochrome P450 family.</text>
</comment>